<feature type="compositionally biased region" description="Polar residues" evidence="1">
    <location>
        <begin position="36"/>
        <end position="49"/>
    </location>
</feature>
<name>A0ABD1EXY9_HYPHA</name>
<evidence type="ECO:0000256" key="1">
    <source>
        <dbReference type="SAM" id="MobiDB-lite"/>
    </source>
</evidence>
<evidence type="ECO:0000313" key="3">
    <source>
        <dbReference type="Proteomes" id="UP001566132"/>
    </source>
</evidence>
<feature type="compositionally biased region" description="Basic and acidic residues" evidence="1">
    <location>
        <begin position="15"/>
        <end position="30"/>
    </location>
</feature>
<comment type="caution">
    <text evidence="2">The sequence shown here is derived from an EMBL/GenBank/DDBJ whole genome shotgun (WGS) entry which is preliminary data.</text>
</comment>
<feature type="region of interest" description="Disordered" evidence="1">
    <location>
        <begin position="186"/>
        <end position="219"/>
    </location>
</feature>
<feature type="compositionally biased region" description="Low complexity" evidence="1">
    <location>
        <begin position="1"/>
        <end position="14"/>
    </location>
</feature>
<feature type="region of interest" description="Disordered" evidence="1">
    <location>
        <begin position="135"/>
        <end position="155"/>
    </location>
</feature>
<feature type="compositionally biased region" description="Polar residues" evidence="1">
    <location>
        <begin position="556"/>
        <end position="565"/>
    </location>
</feature>
<keyword evidence="3" id="KW-1185">Reference proteome</keyword>
<dbReference type="EMBL" id="JBDJPC010000004">
    <property type="protein sequence ID" value="KAL1505902.1"/>
    <property type="molecule type" value="Genomic_DNA"/>
</dbReference>
<organism evidence="2 3">
    <name type="scientific">Hypothenemus hampei</name>
    <name type="common">Coffee berry borer</name>
    <dbReference type="NCBI Taxonomy" id="57062"/>
    <lineage>
        <taxon>Eukaryota</taxon>
        <taxon>Metazoa</taxon>
        <taxon>Ecdysozoa</taxon>
        <taxon>Arthropoda</taxon>
        <taxon>Hexapoda</taxon>
        <taxon>Insecta</taxon>
        <taxon>Pterygota</taxon>
        <taxon>Neoptera</taxon>
        <taxon>Endopterygota</taxon>
        <taxon>Coleoptera</taxon>
        <taxon>Polyphaga</taxon>
        <taxon>Cucujiformia</taxon>
        <taxon>Curculionidae</taxon>
        <taxon>Scolytinae</taxon>
        <taxon>Hypothenemus</taxon>
    </lineage>
</organism>
<feature type="compositionally biased region" description="Basic and acidic residues" evidence="1">
    <location>
        <begin position="193"/>
        <end position="219"/>
    </location>
</feature>
<reference evidence="2 3" key="1">
    <citation type="submission" date="2024-05" db="EMBL/GenBank/DDBJ databases">
        <title>Genetic variation in Jamaican populations of the coffee berry borer (Hypothenemus hampei).</title>
        <authorList>
            <person name="Errbii M."/>
            <person name="Myrie A."/>
        </authorList>
    </citation>
    <scope>NUCLEOTIDE SEQUENCE [LARGE SCALE GENOMIC DNA]</scope>
    <source>
        <strain evidence="2">JA-Hopewell-2020-01-JO</strain>
        <tissue evidence="2">Whole body</tissue>
    </source>
</reference>
<proteinExistence type="predicted"/>
<sequence length="591" mass="66627">MSSHNNENNLNNPEASEKNKKSEEHEEKIGEVLNAQAASSTSDTSNIENENVKKPLESVAFTLEREISLREEKNPTNLLQLPTKNIPNTPSLESSIVGDDVAKTHVHIVCECEKADVRGGAVPVVTSFIQSANQETPFRKESPKSLKKSSQIPKLTSSLRNARMLNQMDKFHGFIINRETTEKSTRNIYFGNNEKKNDENDNERDETKNNEIKMQQERDRKLSKEFSKYISTLAHEVSNLTENKSPAAQMSVVDELYNQITNLKRIANEIKTIRIKTPSEPTILGTSAEETDFELPKSKLKDNNKIYIKFLPSKAIVKKKRNSNPEDDVTITNPKQNTEDLKEVDSVYGMFIPSFDEPPKIEDDEDEDGLDITITFPELQEPLNDNDSHLSVCFSNISAEALGHLKRCPKDFTLRMDFVQGKMFFQSGKSPANNYSIGPDFTITECFIDARKSDIISIKPSTECGYASQILPVQVATGRDSLKILKNADSELFSVVSMQFVNKILSTATKSCMNFKNVNRKVSSESQLQSRQYYKSMPQIPSLTKTLEEPILPNVTNTARPGTSNCEKKSRNQNTQKKKIGVNLDDAMYEN</sequence>
<dbReference type="AlphaFoldDB" id="A0ABD1EXY9"/>
<protein>
    <submittedName>
        <fullName evidence="2">Uncharacterized protein</fullName>
    </submittedName>
</protein>
<feature type="region of interest" description="Disordered" evidence="1">
    <location>
        <begin position="1"/>
        <end position="51"/>
    </location>
</feature>
<accession>A0ABD1EXY9</accession>
<evidence type="ECO:0000313" key="2">
    <source>
        <dbReference type="EMBL" id="KAL1505902.1"/>
    </source>
</evidence>
<gene>
    <name evidence="2" type="ORF">ABEB36_005355</name>
</gene>
<feature type="region of interest" description="Disordered" evidence="1">
    <location>
        <begin position="556"/>
        <end position="577"/>
    </location>
</feature>
<dbReference type="Proteomes" id="UP001566132">
    <property type="component" value="Unassembled WGS sequence"/>
</dbReference>